<dbReference type="InterPro" id="IPR042204">
    <property type="entry name" value="2Fe-2S-bd_N"/>
</dbReference>
<dbReference type="Pfam" id="PF13510">
    <property type="entry name" value="Fer2_4"/>
    <property type="match status" value="1"/>
</dbReference>
<name>A0A2W5E9T1_9HYPH</name>
<keyword evidence="1" id="KW-0560">Oxidoreductase</keyword>
<dbReference type="AlphaFoldDB" id="A0A2W5E9T1"/>
<organism evidence="2 3">
    <name type="scientific">Agrobacterium fabrum</name>
    <dbReference type="NCBI Taxonomy" id="1176649"/>
    <lineage>
        <taxon>Bacteria</taxon>
        <taxon>Pseudomonadati</taxon>
        <taxon>Pseudomonadota</taxon>
        <taxon>Alphaproteobacteria</taxon>
        <taxon>Hyphomicrobiales</taxon>
        <taxon>Rhizobiaceae</taxon>
        <taxon>Rhizobium/Agrobacterium group</taxon>
        <taxon>Agrobacterium</taxon>
        <taxon>Agrobacterium tumefaciens complex</taxon>
    </lineage>
</organism>
<accession>A0A2W5E9T1</accession>
<gene>
    <name evidence="2" type="ORF">DI595_23695</name>
</gene>
<reference evidence="2 3" key="1">
    <citation type="submission" date="2017-08" db="EMBL/GenBank/DDBJ databases">
        <title>Infants hospitalized years apart are colonized by the same room-sourced microbial strains.</title>
        <authorList>
            <person name="Brooks B."/>
            <person name="Olm M.R."/>
            <person name="Firek B.A."/>
            <person name="Baker R."/>
            <person name="Thomas B.C."/>
            <person name="Morowitz M.J."/>
            <person name="Banfield J.F."/>
        </authorList>
    </citation>
    <scope>NUCLEOTIDE SEQUENCE [LARGE SCALE GENOMIC DNA]</scope>
    <source>
        <strain evidence="2">S2_009_000_R2_73</strain>
    </source>
</reference>
<feature type="non-terminal residue" evidence="2">
    <location>
        <position position="173"/>
    </location>
</feature>
<dbReference type="GO" id="GO:0016491">
    <property type="term" value="F:oxidoreductase activity"/>
    <property type="evidence" value="ECO:0007669"/>
    <property type="project" value="UniProtKB-KW"/>
</dbReference>
<dbReference type="Gene3D" id="3.10.20.440">
    <property type="entry name" value="2Fe-2S iron-sulphur cluster binding domain, sarcosine oxidase, alpha subunit, N-terminal domain"/>
    <property type="match status" value="1"/>
</dbReference>
<evidence type="ECO:0000313" key="2">
    <source>
        <dbReference type="EMBL" id="PZP40841.1"/>
    </source>
</evidence>
<comment type="caution">
    <text evidence="2">The sequence shown here is derived from an EMBL/GenBank/DDBJ whole genome shotgun (WGS) entry which is preliminary data.</text>
</comment>
<evidence type="ECO:0000256" key="1">
    <source>
        <dbReference type="ARBA" id="ARBA00023002"/>
    </source>
</evidence>
<sequence length="173" mass="19135">MSGDYRIKGAGRLTPARTARFTFDGKIYPALEGDTVASALLANGVHLIGRSFKYHRPRGFLSAGPEEPNALIDVSRDSLRKQPNVRATVQEVFDGAIIASQNRFPSLSFDLSAINDLLSPMFAAGFYYKTFMWPKAAWHRVYEPLIRRAAGLGKAPSEPDADHYSGRYAHCDV</sequence>
<proteinExistence type="predicted"/>
<dbReference type="Proteomes" id="UP000249769">
    <property type="component" value="Unassembled WGS sequence"/>
</dbReference>
<protein>
    <submittedName>
        <fullName evidence="2">Sarcosine oxidase subunit alpha</fullName>
    </submittedName>
</protein>
<evidence type="ECO:0000313" key="3">
    <source>
        <dbReference type="Proteomes" id="UP000249769"/>
    </source>
</evidence>
<dbReference type="EMBL" id="QFOL01000635">
    <property type="protein sequence ID" value="PZP40841.1"/>
    <property type="molecule type" value="Genomic_DNA"/>
</dbReference>